<dbReference type="PANTHER" id="PTHR46902">
    <property type="entry name" value="DOMON DOMAIN-CONTAINING PROTEIN FRRS1L"/>
    <property type="match status" value="1"/>
</dbReference>
<sequence length="282" mass="29356">MESKLMFLVVCVIGCAVSCTMADRQLSTNLTSNITRNECGKTKLCLDNPKGCDPSGSSQCFFTSVQINFTTPSLMIELSGNSNGYIALAAGMTYNVTQGGNIIFVCGKNSTEFFFQTATFSNTLVTTNILNVNNIQGSIQPSLIQCAFSIPIDANIISLLNNVSGTNVNISNIDNSQMNVFLDILQGFANGTVLGESVLGSSVLVNLANVNSTGVVSPTASTNASTTASTNASTTASTTVGTTTSTTARTTTKTTANSASISLSSLLSHAAICLLSIFLHLM</sequence>
<keyword evidence="4" id="KW-1185">Reference proteome</keyword>
<evidence type="ECO:0000256" key="1">
    <source>
        <dbReference type="SAM" id="MobiDB-lite"/>
    </source>
</evidence>
<protein>
    <recommendedName>
        <fullName evidence="5">Ferric-chelate reductase 1</fullName>
    </recommendedName>
</protein>
<dbReference type="GO" id="GO:1900449">
    <property type="term" value="P:regulation of glutamate receptor signaling pathway"/>
    <property type="evidence" value="ECO:0007669"/>
    <property type="project" value="InterPro"/>
</dbReference>
<feature type="signal peptide" evidence="2">
    <location>
        <begin position="1"/>
        <end position="22"/>
    </location>
</feature>
<keyword evidence="2" id="KW-0732">Signal</keyword>
<dbReference type="PANTHER" id="PTHR46902:SF1">
    <property type="entry name" value="DOMON DOMAIN-CONTAINING PROTEIN FRRS1L"/>
    <property type="match status" value="1"/>
</dbReference>
<evidence type="ECO:0008006" key="5">
    <source>
        <dbReference type="Google" id="ProtNLM"/>
    </source>
</evidence>
<dbReference type="AlphaFoldDB" id="A0AA88PW32"/>
<evidence type="ECO:0000313" key="4">
    <source>
        <dbReference type="Proteomes" id="UP001187343"/>
    </source>
</evidence>
<dbReference type="GO" id="GO:0099072">
    <property type="term" value="P:regulation of postsynaptic membrane neurotransmitter receptor levels"/>
    <property type="evidence" value="ECO:0007669"/>
    <property type="project" value="TreeGrafter"/>
</dbReference>
<dbReference type="Proteomes" id="UP001187343">
    <property type="component" value="Unassembled WGS sequence"/>
</dbReference>
<dbReference type="EMBL" id="JAUYZG010000007">
    <property type="protein sequence ID" value="KAK2903373.1"/>
    <property type="molecule type" value="Genomic_DNA"/>
</dbReference>
<organism evidence="3 4">
    <name type="scientific">Cirrhinus molitorella</name>
    <name type="common">mud carp</name>
    <dbReference type="NCBI Taxonomy" id="172907"/>
    <lineage>
        <taxon>Eukaryota</taxon>
        <taxon>Metazoa</taxon>
        <taxon>Chordata</taxon>
        <taxon>Craniata</taxon>
        <taxon>Vertebrata</taxon>
        <taxon>Euteleostomi</taxon>
        <taxon>Actinopterygii</taxon>
        <taxon>Neopterygii</taxon>
        <taxon>Teleostei</taxon>
        <taxon>Ostariophysi</taxon>
        <taxon>Cypriniformes</taxon>
        <taxon>Cyprinidae</taxon>
        <taxon>Labeoninae</taxon>
        <taxon>Labeonini</taxon>
        <taxon>Cirrhinus</taxon>
    </lineage>
</organism>
<feature type="compositionally biased region" description="Low complexity" evidence="1">
    <location>
        <begin position="219"/>
        <end position="254"/>
    </location>
</feature>
<comment type="caution">
    <text evidence="3">The sequence shown here is derived from an EMBL/GenBank/DDBJ whole genome shotgun (WGS) entry which is preliminary data.</text>
</comment>
<reference evidence="3" key="1">
    <citation type="submission" date="2023-08" db="EMBL/GenBank/DDBJ databases">
        <title>Chromosome-level Genome Assembly of mud carp (Cirrhinus molitorella).</title>
        <authorList>
            <person name="Liu H."/>
        </authorList>
    </citation>
    <scope>NUCLEOTIDE SEQUENCE</scope>
    <source>
        <strain evidence="3">Prfri</strain>
        <tissue evidence="3">Muscle</tissue>
    </source>
</reference>
<name>A0AA88PW32_9TELE</name>
<gene>
    <name evidence="3" type="ORF">Q8A67_008086</name>
</gene>
<proteinExistence type="predicted"/>
<dbReference type="InterPro" id="IPR042789">
    <property type="entry name" value="FRRS1L"/>
</dbReference>
<evidence type="ECO:0000313" key="3">
    <source>
        <dbReference type="EMBL" id="KAK2903373.1"/>
    </source>
</evidence>
<accession>A0AA88PW32</accession>
<feature type="region of interest" description="Disordered" evidence="1">
    <location>
        <begin position="216"/>
        <end position="254"/>
    </location>
</feature>
<evidence type="ECO:0000256" key="2">
    <source>
        <dbReference type="SAM" id="SignalP"/>
    </source>
</evidence>
<feature type="chain" id="PRO_5041699735" description="Ferric-chelate reductase 1" evidence="2">
    <location>
        <begin position="23"/>
        <end position="282"/>
    </location>
</feature>